<dbReference type="AlphaFoldDB" id="A0A401HQU4"/>
<dbReference type="InterPro" id="IPR007197">
    <property type="entry name" value="rSAM"/>
</dbReference>
<keyword evidence="6 8" id="KW-0411">Iron-sulfur</keyword>
<keyword evidence="11" id="KW-1185">Reference proteome</keyword>
<feature type="domain" description="Radical SAM core" evidence="9">
    <location>
        <begin position="6"/>
        <end position="235"/>
    </location>
</feature>
<keyword evidence="5 8" id="KW-0408">Iron</keyword>
<dbReference type="InterPro" id="IPR058240">
    <property type="entry name" value="rSAM_sf"/>
</dbReference>
<comment type="similarity">
    <text evidence="8">Belongs to the radical SAM superfamily. 7-carboxy-7-deazaguanine synthase family.</text>
</comment>
<evidence type="ECO:0000256" key="1">
    <source>
        <dbReference type="ARBA" id="ARBA00022485"/>
    </source>
</evidence>
<feature type="binding site" evidence="8">
    <location>
        <position position="26"/>
    </location>
    <ligand>
        <name>[4Fe-4S] cluster</name>
        <dbReference type="ChEBI" id="CHEBI:49883"/>
        <note>4Fe-4S-S-AdoMet</note>
    </ligand>
</feature>
<comment type="caution">
    <text evidence="10">The sequence shown here is derived from an EMBL/GenBank/DDBJ whole genome shotgun (WGS) entry which is preliminary data.</text>
</comment>
<evidence type="ECO:0000259" key="9">
    <source>
        <dbReference type="PROSITE" id="PS51918"/>
    </source>
</evidence>
<dbReference type="Proteomes" id="UP000290527">
    <property type="component" value="Unassembled WGS sequence"/>
</dbReference>
<evidence type="ECO:0000313" key="11">
    <source>
        <dbReference type="Proteomes" id="UP000290527"/>
    </source>
</evidence>
<sequence length="235" mass="27357">MGEGKYIGRRYIFIRFRGCPLQCIYCDENIKNNMPSRVEKSPGSGVFQEYPHIERDLIEIVNHLKTPDLFAVSFTGGEPLLHHKILKEYSEELRNLGYKIHLESNGIYPERLFFFDYASIDIKLPEHFRSLDEEEYRKIYKLELRSIKKLYSMGSDVYAKVVVMEDCDPEVVESVAKDISDIGDITLCIQPVTPINDNIKPIPQRKLLEVMKLCGRYLKDNVMCTPQIHKYLGML</sequence>
<feature type="binding site" evidence="8">
    <location>
        <position position="23"/>
    </location>
    <ligand>
        <name>[4Fe-4S] cluster</name>
        <dbReference type="ChEBI" id="CHEBI:49883"/>
        <note>4Fe-4S-S-AdoMet</note>
    </ligand>
</feature>
<proteinExistence type="inferred from homology"/>
<accession>A0A401HQU4</accession>
<evidence type="ECO:0000256" key="5">
    <source>
        <dbReference type="ARBA" id="ARBA00023004"/>
    </source>
</evidence>
<evidence type="ECO:0000256" key="4">
    <source>
        <dbReference type="ARBA" id="ARBA00022842"/>
    </source>
</evidence>
<name>A0A401HQU4_9EURY</name>
<dbReference type="GO" id="GO:0051539">
    <property type="term" value="F:4 iron, 4 sulfur cluster binding"/>
    <property type="evidence" value="ECO:0007669"/>
    <property type="project" value="UniProtKB-UniRule"/>
</dbReference>
<dbReference type="Pfam" id="PF04055">
    <property type="entry name" value="Radical_SAM"/>
    <property type="match status" value="1"/>
</dbReference>
<evidence type="ECO:0000313" key="10">
    <source>
        <dbReference type="EMBL" id="GBF36593.1"/>
    </source>
</evidence>
<dbReference type="InterPro" id="IPR024924">
    <property type="entry name" value="7-CO-7-deazaguanine_synth-like"/>
</dbReference>
<comment type="pathway">
    <text evidence="8">Purine metabolism; 7-cyano-7-deazaguanine biosynthesis.</text>
</comment>
<dbReference type="PROSITE" id="PS51918">
    <property type="entry name" value="RADICAL_SAM"/>
    <property type="match status" value="1"/>
</dbReference>
<dbReference type="SFLD" id="SFLDS00029">
    <property type="entry name" value="Radical_SAM"/>
    <property type="match status" value="1"/>
</dbReference>
<keyword evidence="2 8" id="KW-0949">S-adenosyl-L-methionine</keyword>
<comment type="cofactor">
    <cofactor evidence="8">
        <name>[4Fe-4S] cluster</name>
        <dbReference type="ChEBI" id="CHEBI:49883"/>
    </cofactor>
    <text evidence="8">Binds 1 [4Fe-4S] cluster. The cluster is coordinated with 3 cysteines and an exchangeable S-adenosyl-L-methionine.</text>
</comment>
<keyword evidence="1 8" id="KW-0004">4Fe-4S</keyword>
<evidence type="ECO:0000256" key="3">
    <source>
        <dbReference type="ARBA" id="ARBA00022723"/>
    </source>
</evidence>
<dbReference type="Gene3D" id="3.20.20.70">
    <property type="entry name" value="Aldolase class I"/>
    <property type="match status" value="1"/>
</dbReference>
<dbReference type="EMBL" id="BFAX01000003">
    <property type="protein sequence ID" value="GBF36593.1"/>
    <property type="molecule type" value="Genomic_DNA"/>
</dbReference>
<comment type="function">
    <text evidence="8">Catalyzes the complex heterocyclic radical-mediated conversion of 6-carboxy-5,6,7,8-tetrahydropterin (CPH4) to 7-carboxy-7-deazaguanine (CDG), a step common to the biosynthetic pathways of all 7-deazapurine-containing compounds.</text>
</comment>
<evidence type="ECO:0000256" key="6">
    <source>
        <dbReference type="ARBA" id="ARBA00023014"/>
    </source>
</evidence>
<dbReference type="GO" id="GO:1904047">
    <property type="term" value="F:S-adenosyl-L-methionine binding"/>
    <property type="evidence" value="ECO:0007669"/>
    <property type="project" value="UniProtKB-UniRule"/>
</dbReference>
<comment type="catalytic activity">
    <reaction evidence="8">
        <text>6-carboxy-5,6,7,8-tetrahydropterin + H(+) = 7-carboxy-7-carbaguanine + NH4(+)</text>
        <dbReference type="Rhea" id="RHEA:27974"/>
        <dbReference type="ChEBI" id="CHEBI:15378"/>
        <dbReference type="ChEBI" id="CHEBI:28938"/>
        <dbReference type="ChEBI" id="CHEBI:61032"/>
        <dbReference type="ChEBI" id="CHEBI:61036"/>
        <dbReference type="EC" id="4.3.99.3"/>
    </reaction>
</comment>
<dbReference type="InterPro" id="IPR013785">
    <property type="entry name" value="Aldolase_TIM"/>
</dbReference>
<feature type="binding site" evidence="8">
    <location>
        <position position="15"/>
    </location>
    <ligand>
        <name>substrate</name>
    </ligand>
</feature>
<dbReference type="PANTHER" id="PTHR42836">
    <property type="entry name" value="7-CARBOXY-7-DEAZAGUANINE SYNTHASE"/>
    <property type="match status" value="1"/>
</dbReference>
<comment type="caution">
    <text evidence="8">Lacks conserved residue(s) required for the propagation of feature annotation.</text>
</comment>
<feature type="binding site" evidence="8">
    <location>
        <position position="19"/>
    </location>
    <ligand>
        <name>[4Fe-4S] cluster</name>
        <dbReference type="ChEBI" id="CHEBI:49883"/>
        <note>4Fe-4S-S-AdoMet</note>
    </ligand>
</feature>
<feature type="binding site" evidence="8">
    <location>
        <begin position="25"/>
        <end position="27"/>
    </location>
    <ligand>
        <name>S-adenosyl-L-methionine</name>
        <dbReference type="ChEBI" id="CHEBI:59789"/>
    </ligand>
</feature>
<keyword evidence="3 8" id="KW-0479">Metal-binding</keyword>
<evidence type="ECO:0000256" key="2">
    <source>
        <dbReference type="ARBA" id="ARBA00022691"/>
    </source>
</evidence>
<dbReference type="EC" id="4.3.99.3" evidence="8"/>
<keyword evidence="7 8" id="KW-0456">Lyase</keyword>
<dbReference type="UniPathway" id="UPA00391"/>
<keyword evidence="4 8" id="KW-0460">Magnesium</keyword>
<comment type="cofactor">
    <cofactor evidence="8">
        <name>S-adenosyl-L-methionine</name>
        <dbReference type="ChEBI" id="CHEBI:59789"/>
    </cofactor>
    <text evidence="8">Binds 1 S-adenosyl-L-methionine per subunit.</text>
</comment>
<dbReference type="GO" id="GO:0000287">
    <property type="term" value="F:magnesium ion binding"/>
    <property type="evidence" value="ECO:0007669"/>
    <property type="project" value="UniProtKB-UniRule"/>
</dbReference>
<feature type="binding site" evidence="8">
    <location>
        <position position="75"/>
    </location>
    <ligand>
        <name>substrate</name>
    </ligand>
</feature>
<protein>
    <recommendedName>
        <fullName evidence="8">7-carboxy-7-deazaguanine synthase</fullName>
        <shortName evidence="8">CDG synthase</shortName>
        <ecNumber evidence="8">4.3.99.3</ecNumber>
    </recommendedName>
    <alternativeName>
        <fullName evidence="8">Archaeosine biosynthesis protein QueE</fullName>
    </alternativeName>
</protein>
<dbReference type="CDD" id="cd01335">
    <property type="entry name" value="Radical_SAM"/>
    <property type="match status" value="1"/>
</dbReference>
<dbReference type="PANTHER" id="PTHR42836:SF1">
    <property type="entry name" value="7-CARBOXY-7-DEAZAGUANINE SYNTHASE"/>
    <property type="match status" value="1"/>
</dbReference>
<organism evidence="10 11">
    <name type="scientific">Methanofervidicoccus abyssi</name>
    <dbReference type="NCBI Taxonomy" id="2082189"/>
    <lineage>
        <taxon>Archaea</taxon>
        <taxon>Methanobacteriati</taxon>
        <taxon>Methanobacteriota</taxon>
        <taxon>Methanomada group</taxon>
        <taxon>Methanococci</taxon>
        <taxon>Methanococcales</taxon>
        <taxon>Methanofervidicoccus</taxon>
    </lineage>
</organism>
<dbReference type="HAMAP" id="MF_00917">
    <property type="entry name" value="QueE"/>
    <property type="match status" value="1"/>
</dbReference>
<comment type="subunit">
    <text evidence="8">Homodimer.</text>
</comment>
<evidence type="ECO:0000256" key="8">
    <source>
        <dbReference type="HAMAP-Rule" id="MF_00917"/>
    </source>
</evidence>
<dbReference type="GO" id="GO:0016840">
    <property type="term" value="F:carbon-nitrogen lyase activity"/>
    <property type="evidence" value="ECO:0007669"/>
    <property type="project" value="UniProtKB-UniRule"/>
</dbReference>
<reference evidence="10 11" key="1">
    <citation type="journal article" date="2019" name="Int. J. Syst. Evol. Microbiol.">
        <title>Methanofervidicoccus abyssi gen. nov., sp. nov., a hydrogenotrophic methanogen, isolated from a hydrothermal vent chimney in the Mid-Cayman Spreading Center, the Caribbean Sea.</title>
        <authorList>
            <person name="Sakai S."/>
            <person name="Takaki Y."/>
            <person name="Miyazaki M."/>
            <person name="Ogawara M."/>
            <person name="Yanagawa K."/>
            <person name="Miyazaki J."/>
            <person name="Takai K."/>
        </authorList>
    </citation>
    <scope>NUCLEOTIDE SEQUENCE [LARGE SCALE GENOMIC DNA]</scope>
    <source>
        <strain evidence="10 11">HHB</strain>
    </source>
</reference>
<evidence type="ECO:0000256" key="7">
    <source>
        <dbReference type="ARBA" id="ARBA00023239"/>
    </source>
</evidence>
<dbReference type="SUPFAM" id="SSF102114">
    <property type="entry name" value="Radical SAM enzymes"/>
    <property type="match status" value="1"/>
</dbReference>
<gene>
    <name evidence="8" type="primary">queE</name>
    <name evidence="10" type="ORF">MHHB_P0823</name>
</gene>
<comment type="cofactor">
    <cofactor evidence="8">
        <name>Mg(2+)</name>
        <dbReference type="ChEBI" id="CHEBI:18420"/>
    </cofactor>
</comment>
<feature type="binding site" evidence="8">
    <location>
        <position position="77"/>
    </location>
    <ligand>
        <name>S-adenosyl-L-methionine</name>
        <dbReference type="ChEBI" id="CHEBI:59789"/>
    </ligand>
</feature>